<protein>
    <submittedName>
        <fullName evidence="2">PIN domain-containing protein</fullName>
    </submittedName>
</protein>
<dbReference type="RefSeq" id="WP_381420965.1">
    <property type="nucleotide sequence ID" value="NZ_JBHSDH010000010.1"/>
</dbReference>
<evidence type="ECO:0000313" key="2">
    <source>
        <dbReference type="EMBL" id="MFC4291284.1"/>
    </source>
</evidence>
<dbReference type="CDD" id="cd18692">
    <property type="entry name" value="PIN_VapC-like"/>
    <property type="match status" value="1"/>
</dbReference>
<dbReference type="Gene3D" id="3.40.50.1010">
    <property type="entry name" value="5'-nuclease"/>
    <property type="match status" value="1"/>
</dbReference>
<sequence length="142" mass="15560">MAVRFLDTNILLYAASEQASHADAGKHEAALQILSDGDFAISAQVLQEFYTNAIKLKPEPLPHEIALQWVELLGEFECVAIDHRLVTEGILLSHRYQTSYWDGAIIAAAHAAGAAELVSEDLNDGQIYGDVTVTNPFKNTEH</sequence>
<proteinExistence type="predicted"/>
<comment type="caution">
    <text evidence="2">The sequence shown here is derived from an EMBL/GenBank/DDBJ whole genome shotgun (WGS) entry which is preliminary data.</text>
</comment>
<organism evidence="2 3">
    <name type="scientific">Sphingorhabdus arenilitoris</name>
    <dbReference type="NCBI Taxonomy" id="1490041"/>
    <lineage>
        <taxon>Bacteria</taxon>
        <taxon>Pseudomonadati</taxon>
        <taxon>Pseudomonadota</taxon>
        <taxon>Alphaproteobacteria</taxon>
        <taxon>Sphingomonadales</taxon>
        <taxon>Sphingomonadaceae</taxon>
        <taxon>Sphingorhabdus</taxon>
    </lineage>
</organism>
<dbReference type="SUPFAM" id="SSF88723">
    <property type="entry name" value="PIN domain-like"/>
    <property type="match status" value="1"/>
</dbReference>
<accession>A0ABV8REC6</accession>
<evidence type="ECO:0000313" key="3">
    <source>
        <dbReference type="Proteomes" id="UP001595887"/>
    </source>
</evidence>
<dbReference type="InterPro" id="IPR002716">
    <property type="entry name" value="PIN_dom"/>
</dbReference>
<evidence type="ECO:0000259" key="1">
    <source>
        <dbReference type="Pfam" id="PF01850"/>
    </source>
</evidence>
<name>A0ABV8REC6_9SPHN</name>
<reference evidence="3" key="1">
    <citation type="journal article" date="2019" name="Int. J. Syst. Evol. Microbiol.">
        <title>The Global Catalogue of Microorganisms (GCM) 10K type strain sequencing project: providing services to taxonomists for standard genome sequencing and annotation.</title>
        <authorList>
            <consortium name="The Broad Institute Genomics Platform"/>
            <consortium name="The Broad Institute Genome Sequencing Center for Infectious Disease"/>
            <person name="Wu L."/>
            <person name="Ma J."/>
        </authorList>
    </citation>
    <scope>NUCLEOTIDE SEQUENCE [LARGE SCALE GENOMIC DNA]</scope>
    <source>
        <strain evidence="3">CECT 8531</strain>
    </source>
</reference>
<dbReference type="Proteomes" id="UP001595887">
    <property type="component" value="Unassembled WGS sequence"/>
</dbReference>
<keyword evidence="3" id="KW-1185">Reference proteome</keyword>
<dbReference type="Pfam" id="PF01850">
    <property type="entry name" value="PIN"/>
    <property type="match status" value="1"/>
</dbReference>
<feature type="domain" description="PIN" evidence="1">
    <location>
        <begin position="5"/>
        <end position="121"/>
    </location>
</feature>
<dbReference type="InterPro" id="IPR029060">
    <property type="entry name" value="PIN-like_dom_sf"/>
</dbReference>
<dbReference type="EMBL" id="JBHSDH010000010">
    <property type="protein sequence ID" value="MFC4291284.1"/>
    <property type="molecule type" value="Genomic_DNA"/>
</dbReference>
<gene>
    <name evidence="2" type="ORF">ACFOWX_02530</name>
</gene>